<dbReference type="OrthoDB" id="3645574at2759"/>
<protein>
    <submittedName>
        <fullName evidence="1">Uncharacterized protein</fullName>
    </submittedName>
</protein>
<dbReference type="VEuPathDB" id="FungiDB:I7I51_03338"/>
<dbReference type="AlphaFoldDB" id="A0A8A1M3S2"/>
<organism evidence="1 2">
    <name type="scientific">Ajellomyces capsulatus</name>
    <name type="common">Darling's disease fungus</name>
    <name type="synonym">Histoplasma capsulatum</name>
    <dbReference type="NCBI Taxonomy" id="5037"/>
    <lineage>
        <taxon>Eukaryota</taxon>
        <taxon>Fungi</taxon>
        <taxon>Dikarya</taxon>
        <taxon>Ascomycota</taxon>
        <taxon>Pezizomycotina</taxon>
        <taxon>Eurotiomycetes</taxon>
        <taxon>Eurotiomycetidae</taxon>
        <taxon>Onygenales</taxon>
        <taxon>Ajellomycetaceae</taxon>
        <taxon>Histoplasma</taxon>
    </lineage>
</organism>
<evidence type="ECO:0000313" key="2">
    <source>
        <dbReference type="Proteomes" id="UP000663671"/>
    </source>
</evidence>
<reference evidence="1" key="1">
    <citation type="submission" date="2021-01" db="EMBL/GenBank/DDBJ databases">
        <title>Chromosome-level genome assembly of a human fungal pathogen reveals clustering of transcriptionally co-regulated genes.</title>
        <authorList>
            <person name="Voorhies M."/>
            <person name="Cohen S."/>
            <person name="Shea T.P."/>
            <person name="Petrus S."/>
            <person name="Munoz J.F."/>
            <person name="Poplawski S."/>
            <person name="Goldman W.E."/>
            <person name="Michael T."/>
            <person name="Cuomo C.A."/>
            <person name="Sil A."/>
            <person name="Beyhan S."/>
        </authorList>
    </citation>
    <scope>NUCLEOTIDE SEQUENCE</scope>
    <source>
        <strain evidence="1">WU24</strain>
    </source>
</reference>
<name>A0A8A1M3S2_AJECA</name>
<dbReference type="EMBL" id="CP069111">
    <property type="protein sequence ID" value="QSS61166.1"/>
    <property type="molecule type" value="Genomic_DNA"/>
</dbReference>
<evidence type="ECO:0000313" key="1">
    <source>
        <dbReference type="EMBL" id="QSS61166.1"/>
    </source>
</evidence>
<gene>
    <name evidence="1" type="ORF">I7I51_03338</name>
</gene>
<accession>A0A8A1M3S2</accession>
<sequence length="120" mass="14454">MYDAYIGVLEQVERNMLGEDEKSITMIRCDYSYTELLKRLWRKGTFRYCFALDSSTGLHHIFYHHIRPRYQSPYGKSQKSKFDTEFYLATSTFLCLNAWDFAESKVKDKEKYDEQLRLTF</sequence>
<proteinExistence type="predicted"/>
<dbReference type="Proteomes" id="UP000663671">
    <property type="component" value="Chromosome 5"/>
</dbReference>